<keyword evidence="8 14" id="KW-1133">Transmembrane helix</keyword>
<dbReference type="RefSeq" id="XP_017998622.1">
    <property type="nucleotide sequence ID" value="XM_018144356.1"/>
</dbReference>
<dbReference type="VEuPathDB" id="FungiDB:AB675_4231"/>
<dbReference type="Proteomes" id="UP000038010">
    <property type="component" value="Unassembled WGS sequence"/>
</dbReference>
<dbReference type="GO" id="GO:0030497">
    <property type="term" value="P:fatty acid elongation"/>
    <property type="evidence" value="ECO:0007669"/>
    <property type="project" value="TreeGrafter"/>
</dbReference>
<dbReference type="EC" id="4.2.1.134" evidence="4 14"/>
<feature type="transmembrane region" description="Helical" evidence="14">
    <location>
        <begin position="72"/>
        <end position="91"/>
    </location>
</feature>
<comment type="subcellular location">
    <subcellularLocation>
        <location evidence="14">Endoplasmic reticulum membrane</location>
        <topology evidence="14">Multi-pass membrane protein</topology>
    </subcellularLocation>
    <subcellularLocation>
        <location evidence="1">Membrane</location>
        <topology evidence="1">Multi-pass membrane protein</topology>
    </subcellularLocation>
</comment>
<comment type="function">
    <text evidence="14">Catalyzes the third of the four reactions of the long-chain fatty acids elongation cycle. This endoplasmic reticulum-bound enzymatic process, allows the addition of two carbons to the chain of long- and very long-chain fatty acids/VLCFAs per cycle. This enzyme catalyzes the dehydration of the 3-hydroxyacyl-CoA intermediate into trans-2,3-enoyl-CoA, within each cycle of fatty acid elongation. Thereby, it participates to the production of VLCFAs of different chain lengths that are involved in multiple biological processes as precursors of membrane lipids and lipid mediators.</text>
</comment>
<evidence type="ECO:0000256" key="2">
    <source>
        <dbReference type="ARBA" id="ARBA00005194"/>
    </source>
</evidence>
<evidence type="ECO:0000256" key="1">
    <source>
        <dbReference type="ARBA" id="ARBA00004141"/>
    </source>
</evidence>
<feature type="transmembrane region" description="Helical" evidence="14">
    <location>
        <begin position="26"/>
        <end position="52"/>
    </location>
</feature>
<comment type="similarity">
    <text evidence="3 14">Belongs to the very long-chain fatty acids dehydratase HACD family.</text>
</comment>
<dbReference type="GeneID" id="28736236"/>
<evidence type="ECO:0000256" key="4">
    <source>
        <dbReference type="ARBA" id="ARBA00013122"/>
    </source>
</evidence>
<dbReference type="GO" id="GO:0030148">
    <property type="term" value="P:sphingolipid biosynthetic process"/>
    <property type="evidence" value="ECO:0007669"/>
    <property type="project" value="TreeGrafter"/>
</dbReference>
<dbReference type="GO" id="GO:0102158">
    <property type="term" value="F:very-long-chain (3R)-3-hydroxyacyl-CoA dehydratase activity"/>
    <property type="evidence" value="ECO:0007669"/>
    <property type="project" value="UniProtKB-EC"/>
</dbReference>
<evidence type="ECO:0000256" key="13">
    <source>
        <dbReference type="ARBA" id="ARBA00036671"/>
    </source>
</evidence>
<comment type="caution">
    <text evidence="15">The sequence shown here is derived from an EMBL/GenBank/DDBJ whole genome shotgun (WGS) entry which is preliminary data.</text>
</comment>
<keyword evidence="10 14" id="KW-0472">Membrane</keyword>
<dbReference type="STRING" id="1664694.A0A0N0NL60"/>
<gene>
    <name evidence="15" type="ORF">AB675_4231</name>
</gene>
<proteinExistence type="inferred from homology"/>
<evidence type="ECO:0000256" key="14">
    <source>
        <dbReference type="RuleBase" id="RU363109"/>
    </source>
</evidence>
<feature type="transmembrane region" description="Helical" evidence="14">
    <location>
        <begin position="177"/>
        <end position="195"/>
    </location>
</feature>
<evidence type="ECO:0000256" key="9">
    <source>
        <dbReference type="ARBA" id="ARBA00023098"/>
    </source>
</evidence>
<dbReference type="OrthoDB" id="46988at2759"/>
<dbReference type="GO" id="GO:0005789">
    <property type="term" value="C:endoplasmic reticulum membrane"/>
    <property type="evidence" value="ECO:0007669"/>
    <property type="project" value="UniProtKB-SubCell"/>
</dbReference>
<feature type="transmembrane region" description="Helical" evidence="14">
    <location>
        <begin position="134"/>
        <end position="156"/>
    </location>
</feature>
<keyword evidence="11 14" id="KW-0275">Fatty acid biosynthesis</keyword>
<dbReference type="EMBL" id="LFJN01000018">
    <property type="protein sequence ID" value="KPI38659.1"/>
    <property type="molecule type" value="Genomic_DNA"/>
</dbReference>
<accession>A0A0N0NL60</accession>
<evidence type="ECO:0000256" key="12">
    <source>
        <dbReference type="ARBA" id="ARBA00023239"/>
    </source>
</evidence>
<evidence type="ECO:0000256" key="10">
    <source>
        <dbReference type="ARBA" id="ARBA00023136"/>
    </source>
</evidence>
<evidence type="ECO:0000256" key="5">
    <source>
        <dbReference type="ARBA" id="ARBA00022516"/>
    </source>
</evidence>
<dbReference type="InterPro" id="IPR007482">
    <property type="entry name" value="Tyr_Pase-like_PTPLA"/>
</dbReference>
<dbReference type="PANTHER" id="PTHR11035">
    <property type="entry name" value="VERY-LONG-CHAIN (3R)-3-HYDROXYACYL-COA DEHYDRATASE"/>
    <property type="match status" value="1"/>
</dbReference>
<keyword evidence="14" id="KW-0256">Endoplasmic reticulum</keyword>
<evidence type="ECO:0000256" key="3">
    <source>
        <dbReference type="ARBA" id="ARBA00007811"/>
    </source>
</evidence>
<keyword evidence="16" id="KW-1185">Reference proteome</keyword>
<organism evidence="15 16">
    <name type="scientific">Cyphellophora attinorum</name>
    <dbReference type="NCBI Taxonomy" id="1664694"/>
    <lineage>
        <taxon>Eukaryota</taxon>
        <taxon>Fungi</taxon>
        <taxon>Dikarya</taxon>
        <taxon>Ascomycota</taxon>
        <taxon>Pezizomycotina</taxon>
        <taxon>Eurotiomycetes</taxon>
        <taxon>Chaetothyriomycetidae</taxon>
        <taxon>Chaetothyriales</taxon>
        <taxon>Cyphellophoraceae</taxon>
        <taxon>Cyphellophora</taxon>
    </lineage>
</organism>
<dbReference type="GO" id="GO:0042761">
    <property type="term" value="P:very long-chain fatty acid biosynthetic process"/>
    <property type="evidence" value="ECO:0007669"/>
    <property type="project" value="TreeGrafter"/>
</dbReference>
<feature type="transmembrane region" description="Helical" evidence="14">
    <location>
        <begin position="207"/>
        <end position="224"/>
    </location>
</feature>
<keyword evidence="9 14" id="KW-0443">Lipid metabolism</keyword>
<comment type="pathway">
    <text evidence="2 14">Lipid metabolism; fatty acid biosynthesis.</text>
</comment>
<keyword evidence="6 14" id="KW-0812">Transmembrane</keyword>
<comment type="catalytic activity">
    <reaction evidence="13 14">
        <text>a very-long-chain (3R)-3-hydroxyacyl-CoA = a very-long-chain (2E)-enoyl-CoA + H2O</text>
        <dbReference type="Rhea" id="RHEA:45812"/>
        <dbReference type="ChEBI" id="CHEBI:15377"/>
        <dbReference type="ChEBI" id="CHEBI:83728"/>
        <dbReference type="ChEBI" id="CHEBI:85440"/>
        <dbReference type="EC" id="4.2.1.134"/>
    </reaction>
</comment>
<evidence type="ECO:0000256" key="8">
    <source>
        <dbReference type="ARBA" id="ARBA00022989"/>
    </source>
</evidence>
<dbReference type="AlphaFoldDB" id="A0A0N0NL60"/>
<dbReference type="UniPathway" id="UPA00094"/>
<feature type="transmembrane region" description="Helical" evidence="14">
    <location>
        <begin position="103"/>
        <end position="122"/>
    </location>
</feature>
<keyword evidence="7 14" id="KW-0276">Fatty acid metabolism</keyword>
<evidence type="ECO:0000313" key="15">
    <source>
        <dbReference type="EMBL" id="KPI38659.1"/>
    </source>
</evidence>
<protein>
    <recommendedName>
        <fullName evidence="4 14">Very-long-chain (3R)-3-hydroxyacyl-CoA dehydratase</fullName>
        <ecNumber evidence="4 14">4.2.1.134</ecNumber>
    </recommendedName>
</protein>
<dbReference type="Pfam" id="PF04387">
    <property type="entry name" value="PTPLA"/>
    <property type="match status" value="1"/>
</dbReference>
<dbReference type="PANTHER" id="PTHR11035:SF3">
    <property type="entry name" value="VERY-LONG-CHAIN (3R)-3-HYDROXYACYL-COA DEHYDRATASE"/>
    <property type="match status" value="1"/>
</dbReference>
<sequence>MPPKSAAKSPAAAYSQSTSPLTQRYLLLYNGVAFALWTTVTLRALSLIPVLVSHDKLHGLYPALFPLLKWTQTIALLEVVHAVLGLVRASVFTTVMQVASRILVVWGIMDLFPSVIITKDIWGRDAAGAKGTPYAMAGCVLAWGITEIIRYGFFVWKEGVSARIPSWLTWLRYNTFFVLYPIGISSECWLIYNAIEPARKSYPGLEWVFIGVLVVYVPGSYILYTHMMKQRRKVLKGKQKQK</sequence>
<evidence type="ECO:0000256" key="11">
    <source>
        <dbReference type="ARBA" id="ARBA00023160"/>
    </source>
</evidence>
<evidence type="ECO:0000256" key="6">
    <source>
        <dbReference type="ARBA" id="ARBA00022692"/>
    </source>
</evidence>
<name>A0A0N0NL60_9EURO</name>
<evidence type="ECO:0000313" key="16">
    <source>
        <dbReference type="Proteomes" id="UP000038010"/>
    </source>
</evidence>
<reference evidence="15 16" key="1">
    <citation type="submission" date="2015-06" db="EMBL/GenBank/DDBJ databases">
        <title>Draft genome of the ant-associated black yeast Phialophora attae CBS 131958.</title>
        <authorList>
            <person name="Moreno L.F."/>
            <person name="Stielow B.J."/>
            <person name="de Hoog S."/>
            <person name="Vicente V.A."/>
            <person name="Weiss V.A."/>
            <person name="de Vries M."/>
            <person name="Cruz L.M."/>
            <person name="Souza E.M."/>
        </authorList>
    </citation>
    <scope>NUCLEOTIDE SEQUENCE [LARGE SCALE GENOMIC DNA]</scope>
    <source>
        <strain evidence="15 16">CBS 131958</strain>
    </source>
</reference>
<evidence type="ECO:0000256" key="7">
    <source>
        <dbReference type="ARBA" id="ARBA00022832"/>
    </source>
</evidence>
<keyword evidence="12 14" id="KW-0456">Lyase</keyword>
<keyword evidence="5 14" id="KW-0444">Lipid biosynthesis</keyword>